<proteinExistence type="predicted"/>
<gene>
    <name evidence="1" type="ORF">HDK90DRAFT_545098</name>
</gene>
<dbReference type="EMBL" id="JBBWRZ010000015">
    <property type="protein sequence ID" value="KAK8222678.1"/>
    <property type="molecule type" value="Genomic_DNA"/>
</dbReference>
<evidence type="ECO:0000313" key="2">
    <source>
        <dbReference type="Proteomes" id="UP001492380"/>
    </source>
</evidence>
<keyword evidence="2" id="KW-1185">Reference proteome</keyword>
<organism evidence="1 2">
    <name type="scientific">Phyllosticta capitalensis</name>
    <dbReference type="NCBI Taxonomy" id="121624"/>
    <lineage>
        <taxon>Eukaryota</taxon>
        <taxon>Fungi</taxon>
        <taxon>Dikarya</taxon>
        <taxon>Ascomycota</taxon>
        <taxon>Pezizomycotina</taxon>
        <taxon>Dothideomycetes</taxon>
        <taxon>Dothideomycetes incertae sedis</taxon>
        <taxon>Botryosphaeriales</taxon>
        <taxon>Phyllostictaceae</taxon>
        <taxon>Phyllosticta</taxon>
    </lineage>
</organism>
<name>A0ABR1YAK0_9PEZI</name>
<reference evidence="1 2" key="1">
    <citation type="submission" date="2024-04" db="EMBL/GenBank/DDBJ databases">
        <title>Phyllosticta paracitricarpa is synonymous to the EU quarantine fungus P. citricarpa based on phylogenomic analyses.</title>
        <authorList>
            <consortium name="Lawrence Berkeley National Laboratory"/>
            <person name="Van Ingen-Buijs V.A."/>
            <person name="Van Westerhoven A.C."/>
            <person name="Haridas S."/>
            <person name="Skiadas P."/>
            <person name="Martin F."/>
            <person name="Groenewald J.Z."/>
            <person name="Crous P.W."/>
            <person name="Seidl M.F."/>
        </authorList>
    </citation>
    <scope>NUCLEOTIDE SEQUENCE [LARGE SCALE GENOMIC DNA]</scope>
    <source>
        <strain evidence="1 2">CBS 123374</strain>
    </source>
</reference>
<sequence>MEEGIQPGSRLCFCSLGITLYETQDKALGNSRGGLLEEVLIGKHTYMAKDAANKRLNIAILSNSGVLASCCGARRLRFLVPHAKDSERAQKFTDVDRLDRHQSCGGPETSSGRSLALQAHCFTRLSDMPHEPAALEPLQTTPNISIKHQHHTQSLAILLARSLSLRAIHVNNEKSEVIADVASENSVATIPLRSPLLRRAERPLSGPNNEAKLQRSRQNAETQGLWAAHTREDQRRARHTTYDWGNPNAIAMLHPPASSTALTKRVLEGVHGIDRAPTGFGLLRFCEHHEESVPRVTKWTKLEVLGWISPSLLFSAYCLWAWCRSRPTIVGTPTGALKSSSSIHNQCADISREIFSAQTGSLLQSPSSKSGTCGNLKEKKKTRTRAASHLVSQQDGSTDTVNMKDSDMDRFVILEALLSTRSNCKYYNVPEGALTLRWHARMYDAAVGLRIPQLLQSSSFRTPRQARIFGYEKPSKDHWESVLTRVKDQVNQLQQIADKHHAIQANNGALREYASNL</sequence>
<comment type="caution">
    <text evidence="1">The sequence shown here is derived from an EMBL/GenBank/DDBJ whole genome shotgun (WGS) entry which is preliminary data.</text>
</comment>
<accession>A0ABR1YAK0</accession>
<dbReference type="Proteomes" id="UP001492380">
    <property type="component" value="Unassembled WGS sequence"/>
</dbReference>
<evidence type="ECO:0000313" key="1">
    <source>
        <dbReference type="EMBL" id="KAK8222678.1"/>
    </source>
</evidence>
<protein>
    <submittedName>
        <fullName evidence="1">Uncharacterized protein</fullName>
    </submittedName>
</protein>